<feature type="domain" description="Xylose isomerase-like TIM barrel" evidence="1">
    <location>
        <begin position="21"/>
        <end position="257"/>
    </location>
</feature>
<dbReference type="SUPFAM" id="SSF51658">
    <property type="entry name" value="Xylose isomerase-like"/>
    <property type="match status" value="1"/>
</dbReference>
<keyword evidence="2" id="KW-0413">Isomerase</keyword>
<dbReference type="EMBL" id="CP089291">
    <property type="protein sequence ID" value="UOF89500.1"/>
    <property type="molecule type" value="Genomic_DNA"/>
</dbReference>
<name>A0ABY4CG53_9BACL</name>
<dbReference type="PANTHER" id="PTHR12110">
    <property type="entry name" value="HYDROXYPYRUVATE ISOMERASE"/>
    <property type="match status" value="1"/>
</dbReference>
<proteinExistence type="predicted"/>
<dbReference type="InterPro" id="IPR013022">
    <property type="entry name" value="Xyl_isomerase-like_TIM-brl"/>
</dbReference>
<evidence type="ECO:0000259" key="1">
    <source>
        <dbReference type="Pfam" id="PF01261"/>
    </source>
</evidence>
<evidence type="ECO:0000313" key="3">
    <source>
        <dbReference type="Proteomes" id="UP000830167"/>
    </source>
</evidence>
<keyword evidence="3" id="KW-1185">Reference proteome</keyword>
<protein>
    <submittedName>
        <fullName evidence="2">Sugar phosphate isomerase/epimerase</fullName>
    </submittedName>
</protein>
<reference evidence="2" key="1">
    <citation type="submission" date="2021-12" db="EMBL/GenBank/DDBJ databases">
        <title>Alicyclobacillaceae gen. nov., sp. nov., isolated from chalcocite enrichment system.</title>
        <authorList>
            <person name="Jiang Z."/>
        </authorList>
    </citation>
    <scope>NUCLEOTIDE SEQUENCE</scope>
    <source>
        <strain evidence="2">MYW30-H2</strain>
    </source>
</reference>
<dbReference type="RefSeq" id="WP_347436190.1">
    <property type="nucleotide sequence ID" value="NZ_CP089291.1"/>
</dbReference>
<gene>
    <name evidence="2" type="ORF">LSG31_16610</name>
</gene>
<dbReference type="GO" id="GO:0016853">
    <property type="term" value="F:isomerase activity"/>
    <property type="evidence" value="ECO:0007669"/>
    <property type="project" value="UniProtKB-KW"/>
</dbReference>
<dbReference type="Pfam" id="PF01261">
    <property type="entry name" value="AP_endonuc_2"/>
    <property type="match status" value="1"/>
</dbReference>
<dbReference type="InterPro" id="IPR036237">
    <property type="entry name" value="Xyl_isomerase-like_sf"/>
</dbReference>
<dbReference type="InterPro" id="IPR050312">
    <property type="entry name" value="IolE/XylAMocC-like"/>
</dbReference>
<sequence length="271" mass="30707">MKIAYSNLACPEWSMEEVMTNAVKYGYDGVELRLLDGEVIRPDIAASARRNIVRLAKENGLDIVGIGASTRFAMSDAKERQQNVNDLLAYIELAAAMEVPIVRTFGGVFNKSNTDPQHHADCVQRVADSLNQVVSRAEELGIDVLLETHDEFSSSYLVKDALKQVSSDRIGALWDTHHPYRMGETVEETYENLKDRLRHVHLKDAKRNGDGWDLVLFGLGEVPVQQVVKKLQQVGYNRYLTVEWERKWHPEIAEAHLAIPQHIEILKGYLD</sequence>
<organism evidence="2 3">
    <name type="scientific">Fodinisporobacter ferrooxydans</name>
    <dbReference type="NCBI Taxonomy" id="2901836"/>
    <lineage>
        <taxon>Bacteria</taxon>
        <taxon>Bacillati</taxon>
        <taxon>Bacillota</taxon>
        <taxon>Bacilli</taxon>
        <taxon>Bacillales</taxon>
        <taxon>Alicyclobacillaceae</taxon>
        <taxon>Fodinisporobacter</taxon>
    </lineage>
</organism>
<accession>A0ABY4CG53</accession>
<evidence type="ECO:0000313" key="2">
    <source>
        <dbReference type="EMBL" id="UOF89500.1"/>
    </source>
</evidence>
<dbReference type="Gene3D" id="3.20.20.150">
    <property type="entry name" value="Divalent-metal-dependent TIM barrel enzymes"/>
    <property type="match status" value="1"/>
</dbReference>
<dbReference type="Proteomes" id="UP000830167">
    <property type="component" value="Chromosome"/>
</dbReference>